<evidence type="ECO:0000256" key="4">
    <source>
        <dbReference type="ARBA" id="ARBA00022989"/>
    </source>
</evidence>
<dbReference type="GO" id="GO:0071916">
    <property type="term" value="F:dipeptide transmembrane transporter activity"/>
    <property type="evidence" value="ECO:0007669"/>
    <property type="project" value="InterPro"/>
</dbReference>
<feature type="transmembrane region" description="Helical" evidence="7">
    <location>
        <begin position="132"/>
        <end position="154"/>
    </location>
</feature>
<name>A0AAD8LA53_TARER</name>
<dbReference type="Pfam" id="PF00854">
    <property type="entry name" value="PTR2"/>
    <property type="match status" value="1"/>
</dbReference>
<dbReference type="PANTHER" id="PTHR11654">
    <property type="entry name" value="OLIGOPEPTIDE TRANSPORTER-RELATED"/>
    <property type="match status" value="1"/>
</dbReference>
<feature type="transmembrane region" description="Helical" evidence="7">
    <location>
        <begin position="404"/>
        <end position="422"/>
    </location>
</feature>
<dbReference type="Gene3D" id="1.20.1250.20">
    <property type="entry name" value="MFS general substrate transporter like domains"/>
    <property type="match status" value="1"/>
</dbReference>
<feature type="transmembrane region" description="Helical" evidence="7">
    <location>
        <begin position="480"/>
        <end position="501"/>
    </location>
</feature>
<feature type="transmembrane region" description="Helical" evidence="7">
    <location>
        <begin position="222"/>
        <end position="243"/>
    </location>
</feature>
<protein>
    <submittedName>
        <fullName evidence="8">Uncharacterized protein</fullName>
    </submittedName>
</protein>
<feature type="transmembrane region" description="Helical" evidence="7">
    <location>
        <begin position="108"/>
        <end position="126"/>
    </location>
</feature>
<comment type="caution">
    <text evidence="8">The sequence shown here is derived from an EMBL/GenBank/DDBJ whole genome shotgun (WGS) entry which is preliminary data.</text>
</comment>
<proteinExistence type="inferred from homology"/>
<comment type="similarity">
    <text evidence="2">Belongs to the major facilitator superfamily. Proton-dependent oligopeptide transporter (POT/PTR) (TC 2.A.17) family.</text>
</comment>
<gene>
    <name evidence="8" type="ORF">QVD17_01164</name>
</gene>
<evidence type="ECO:0000256" key="5">
    <source>
        <dbReference type="ARBA" id="ARBA00023136"/>
    </source>
</evidence>
<keyword evidence="3 7" id="KW-0812">Transmembrane</keyword>
<reference evidence="8" key="1">
    <citation type="journal article" date="2023" name="bioRxiv">
        <title>Improved chromosome-level genome assembly for marigold (Tagetes erecta).</title>
        <authorList>
            <person name="Jiang F."/>
            <person name="Yuan L."/>
            <person name="Wang S."/>
            <person name="Wang H."/>
            <person name="Xu D."/>
            <person name="Wang A."/>
            <person name="Fan W."/>
        </authorList>
    </citation>
    <scope>NUCLEOTIDE SEQUENCE</scope>
    <source>
        <strain evidence="8">WSJ</strain>
        <tissue evidence="8">Leaf</tissue>
    </source>
</reference>
<dbReference type="SUPFAM" id="SSF103473">
    <property type="entry name" value="MFS general substrate transporter"/>
    <property type="match status" value="1"/>
</dbReference>
<dbReference type="CDD" id="cd17417">
    <property type="entry name" value="MFS_NPF5"/>
    <property type="match status" value="1"/>
</dbReference>
<sequence length="628" mass="70002">MNEKKISLGPRVELKANLGKLSKKMLRNTSKSTDQVEENGNQGYTQDGTVDLRGNPVLRSKRGGWTACWFIVVYEVFERMAYYGISSNLIIYLTTKLRQGTVTSSNNVTNWVGTIWMTPILGAYFADAVLGRYWTFLISAAIYLSGMSLLTLAVSVPGLKPPSCDTGINCKKASTLQLAVFFGALYTLAVGTGGTKPNISTIGADQFDDFDPKEKGQKLSFFNWWMFSIFFGTLFANTVLVYIQDNVGWTLGYGLPTLGLLISILIFLSGTRFYRHKVPTGSPFTKMARVILAALTKWRTPVPGDPKELYELDLAEYAKKGKYRIDSTPTLGFLNKACVRTEATTSLCTVTEVEETKQILRMIPILIATFVPSTMIAQISTLFVKQGTTLERKIGSFEIPPASLAGFVTISMLVSVVLYDRFFVRIMAKWTKNPRGITLLQRMGTGMVIHIIIMVVASLTDRYRLSVAKDHGVVESGKQIPLSIFVILPQFVLMGMADAFLEVAKIEFFYDQAPESMKSLGTSYSMTSLGIGSFLSSFLLSTVSRLTKRNGHKGWILNNLNASHLDYYYAFFAILNFLNFIFFLIMTKFYVYKAEVSDSMVILEEELKSTTIGHVVAKHEAATRFNLT</sequence>
<feature type="transmembrane region" description="Helical" evidence="7">
    <location>
        <begin position="443"/>
        <end position="460"/>
    </location>
</feature>
<evidence type="ECO:0000256" key="3">
    <source>
        <dbReference type="ARBA" id="ARBA00022692"/>
    </source>
</evidence>
<dbReference type="GO" id="GO:0042937">
    <property type="term" value="F:tripeptide transmembrane transporter activity"/>
    <property type="evidence" value="ECO:0007669"/>
    <property type="project" value="InterPro"/>
</dbReference>
<evidence type="ECO:0000256" key="1">
    <source>
        <dbReference type="ARBA" id="ARBA00004141"/>
    </source>
</evidence>
<comment type="subcellular location">
    <subcellularLocation>
        <location evidence="1">Membrane</location>
        <topology evidence="1">Multi-pass membrane protein</topology>
    </subcellularLocation>
</comment>
<dbReference type="InterPro" id="IPR036259">
    <property type="entry name" value="MFS_trans_sf"/>
</dbReference>
<evidence type="ECO:0000256" key="7">
    <source>
        <dbReference type="SAM" id="Phobius"/>
    </source>
</evidence>
<keyword evidence="4 7" id="KW-1133">Transmembrane helix</keyword>
<comment type="similarity">
    <text evidence="6">Belongs to the major facilitator superfamily. Phosphate:H(+) symporter (TC 2.A.1.9) family.</text>
</comment>
<organism evidence="8 9">
    <name type="scientific">Tagetes erecta</name>
    <name type="common">African marigold</name>
    <dbReference type="NCBI Taxonomy" id="13708"/>
    <lineage>
        <taxon>Eukaryota</taxon>
        <taxon>Viridiplantae</taxon>
        <taxon>Streptophyta</taxon>
        <taxon>Embryophyta</taxon>
        <taxon>Tracheophyta</taxon>
        <taxon>Spermatophyta</taxon>
        <taxon>Magnoliopsida</taxon>
        <taxon>eudicotyledons</taxon>
        <taxon>Gunneridae</taxon>
        <taxon>Pentapetalae</taxon>
        <taxon>asterids</taxon>
        <taxon>campanulids</taxon>
        <taxon>Asterales</taxon>
        <taxon>Asteraceae</taxon>
        <taxon>Asteroideae</taxon>
        <taxon>Heliantheae alliance</taxon>
        <taxon>Tageteae</taxon>
        <taxon>Tagetes</taxon>
    </lineage>
</organism>
<evidence type="ECO:0000256" key="6">
    <source>
        <dbReference type="ARBA" id="ARBA00044504"/>
    </source>
</evidence>
<dbReference type="GO" id="GO:0016020">
    <property type="term" value="C:membrane"/>
    <property type="evidence" value="ECO:0007669"/>
    <property type="project" value="UniProtKB-SubCell"/>
</dbReference>
<feature type="transmembrane region" description="Helical" evidence="7">
    <location>
        <begin position="249"/>
        <end position="268"/>
    </location>
</feature>
<accession>A0AAD8LA53</accession>
<keyword evidence="5 7" id="KW-0472">Membrane</keyword>
<dbReference type="InterPro" id="IPR000109">
    <property type="entry name" value="POT_fam"/>
</dbReference>
<dbReference type="Proteomes" id="UP001229421">
    <property type="component" value="Unassembled WGS sequence"/>
</dbReference>
<feature type="transmembrane region" description="Helical" evidence="7">
    <location>
        <begin position="522"/>
        <end position="547"/>
    </location>
</feature>
<feature type="transmembrane region" description="Helical" evidence="7">
    <location>
        <begin position="365"/>
        <end position="384"/>
    </location>
</feature>
<evidence type="ECO:0000313" key="9">
    <source>
        <dbReference type="Proteomes" id="UP001229421"/>
    </source>
</evidence>
<dbReference type="AlphaFoldDB" id="A0AAD8LA53"/>
<dbReference type="EMBL" id="JAUHHV010000001">
    <property type="protein sequence ID" value="KAK1435401.1"/>
    <property type="molecule type" value="Genomic_DNA"/>
</dbReference>
<keyword evidence="9" id="KW-1185">Reference proteome</keyword>
<evidence type="ECO:0000313" key="8">
    <source>
        <dbReference type="EMBL" id="KAK1435401.1"/>
    </source>
</evidence>
<dbReference type="InterPro" id="IPR044739">
    <property type="entry name" value="NRT1/PTR"/>
</dbReference>
<feature type="transmembrane region" description="Helical" evidence="7">
    <location>
        <begin position="567"/>
        <end position="591"/>
    </location>
</feature>
<evidence type="ECO:0000256" key="2">
    <source>
        <dbReference type="ARBA" id="ARBA00005982"/>
    </source>
</evidence>